<dbReference type="Proteomes" id="UP000703269">
    <property type="component" value="Unassembled WGS sequence"/>
</dbReference>
<sequence>MFPAPATSSATGSLPAFIRAWLLRLQKRIILSSVALPEVSHKLQDEHLPPAQRLPDEVILEILGYIIPAVRDTSFPSSPAENSAVSITQTLARHQTYLAWASRTCRGWYSAGTEVLYASPLLLTTRKMELFERTLSNEPSLSRFVKAIYAPIHTGTATSELLAWVFGRRTPAVQKAELSTMLQHCPAVRTLTIRHTVRKGAVSSLPVQDVLRAADVAARLEALTLHGSTFEARWNPQFCVLTAFADTLLPALRVLCLRGLYVLPSLRLPPLPRLHTLRLAANHYFGAGPYFRAAQLPALRTLELEEHSAREAQLKLASLVDEECILRLQRLRVVQDERCMVATRALPADGELRALEIGMLAPRDHTDTVCWCIPASLESLTFIVGAEAGVDVEDCLDAIFRCLRLNEEAKKLKEVAVVYNLAREAPRLDILENTLEELRALCRNRDISFRTEALHAEDTLIAQTPHLR</sequence>
<gene>
    <name evidence="1" type="ORF">PsYK624_059230</name>
</gene>
<evidence type="ECO:0008006" key="3">
    <source>
        <dbReference type="Google" id="ProtNLM"/>
    </source>
</evidence>
<protein>
    <recommendedName>
        <fullName evidence="3">F-box domain-containing protein</fullName>
    </recommendedName>
</protein>
<dbReference type="OrthoDB" id="2794889at2759"/>
<dbReference type="EMBL" id="BPQB01000014">
    <property type="protein sequence ID" value="GJE89815.1"/>
    <property type="molecule type" value="Genomic_DNA"/>
</dbReference>
<dbReference type="AlphaFoldDB" id="A0A9P3LC26"/>
<keyword evidence="2" id="KW-1185">Reference proteome</keyword>
<reference evidence="1 2" key="1">
    <citation type="submission" date="2021-08" db="EMBL/GenBank/DDBJ databases">
        <title>Draft Genome Sequence of Phanerochaete sordida strain YK-624.</title>
        <authorList>
            <person name="Mori T."/>
            <person name="Dohra H."/>
            <person name="Suzuki T."/>
            <person name="Kawagishi H."/>
            <person name="Hirai H."/>
        </authorList>
    </citation>
    <scope>NUCLEOTIDE SEQUENCE [LARGE SCALE GENOMIC DNA]</scope>
    <source>
        <strain evidence="1 2">YK-624</strain>
    </source>
</reference>
<accession>A0A9P3LC26</accession>
<evidence type="ECO:0000313" key="2">
    <source>
        <dbReference type="Proteomes" id="UP000703269"/>
    </source>
</evidence>
<proteinExistence type="predicted"/>
<evidence type="ECO:0000313" key="1">
    <source>
        <dbReference type="EMBL" id="GJE89815.1"/>
    </source>
</evidence>
<dbReference type="SUPFAM" id="SSF52047">
    <property type="entry name" value="RNI-like"/>
    <property type="match status" value="1"/>
</dbReference>
<comment type="caution">
    <text evidence="1">The sequence shown here is derived from an EMBL/GenBank/DDBJ whole genome shotgun (WGS) entry which is preliminary data.</text>
</comment>
<organism evidence="1 2">
    <name type="scientific">Phanerochaete sordida</name>
    <dbReference type="NCBI Taxonomy" id="48140"/>
    <lineage>
        <taxon>Eukaryota</taxon>
        <taxon>Fungi</taxon>
        <taxon>Dikarya</taxon>
        <taxon>Basidiomycota</taxon>
        <taxon>Agaricomycotina</taxon>
        <taxon>Agaricomycetes</taxon>
        <taxon>Polyporales</taxon>
        <taxon>Phanerochaetaceae</taxon>
        <taxon>Phanerochaete</taxon>
    </lineage>
</organism>
<name>A0A9P3LC26_9APHY</name>